<keyword evidence="1" id="KW-0732">Signal</keyword>
<dbReference type="InterPro" id="IPR013210">
    <property type="entry name" value="LRR_N_plant-typ"/>
</dbReference>
<keyword evidence="6" id="KW-1185">Reference proteome</keyword>
<feature type="compositionally biased region" description="Basic and acidic residues" evidence="2">
    <location>
        <begin position="383"/>
        <end position="399"/>
    </location>
</feature>
<dbReference type="AlphaFoldDB" id="B7G6V7"/>
<feature type="domain" description="Leucine-rich repeat-containing N-terminal plant-type" evidence="4">
    <location>
        <begin position="78"/>
        <end position="123"/>
    </location>
</feature>
<dbReference type="PANTHER" id="PTHR48060">
    <property type="entry name" value="DNA DAMAGE-REPAIR/TOLERATION PROTEIN DRT100"/>
    <property type="match status" value="1"/>
</dbReference>
<accession>B7G6V7</accession>
<keyword evidence="3" id="KW-0472">Membrane</keyword>
<feature type="region of interest" description="Disordered" evidence="2">
    <location>
        <begin position="476"/>
        <end position="497"/>
    </location>
</feature>
<name>B7G6V7_PHATC</name>
<feature type="region of interest" description="Disordered" evidence="2">
    <location>
        <begin position="383"/>
        <end position="410"/>
    </location>
</feature>
<evidence type="ECO:0000259" key="4">
    <source>
        <dbReference type="Pfam" id="PF08263"/>
    </source>
</evidence>
<dbReference type="InterPro" id="IPR032675">
    <property type="entry name" value="LRR_dom_sf"/>
</dbReference>
<organism evidence="5 6">
    <name type="scientific">Phaeodactylum tricornutum (strain CCAP 1055/1)</name>
    <dbReference type="NCBI Taxonomy" id="556484"/>
    <lineage>
        <taxon>Eukaryota</taxon>
        <taxon>Sar</taxon>
        <taxon>Stramenopiles</taxon>
        <taxon>Ochrophyta</taxon>
        <taxon>Bacillariophyta</taxon>
        <taxon>Bacillariophyceae</taxon>
        <taxon>Bacillariophycidae</taxon>
        <taxon>Naviculales</taxon>
        <taxon>Phaeodactylaceae</taxon>
        <taxon>Phaeodactylum</taxon>
    </lineage>
</organism>
<evidence type="ECO:0000313" key="6">
    <source>
        <dbReference type="Proteomes" id="UP000000759"/>
    </source>
</evidence>
<evidence type="ECO:0000256" key="3">
    <source>
        <dbReference type="SAM" id="Phobius"/>
    </source>
</evidence>
<feature type="compositionally biased region" description="Acidic residues" evidence="2">
    <location>
        <begin position="400"/>
        <end position="410"/>
    </location>
</feature>
<feature type="transmembrane region" description="Helical" evidence="3">
    <location>
        <begin position="7"/>
        <end position="28"/>
    </location>
</feature>
<dbReference type="PANTHER" id="PTHR48060:SF21">
    <property type="entry name" value="L DOMAIN-LIKE PROTEIN"/>
    <property type="match status" value="1"/>
</dbReference>
<dbReference type="GeneID" id="7203572"/>
<gene>
    <name evidence="5" type="ORF">PHATRDRAFT_48362</name>
</gene>
<sequence>MAYECTLTNIFFAMTTHLFASILFVFWITCLVSDAENGNSIATDPHALSPSELFAMDPVHWTRMEKFSLSARDLARTRQRQVLLDIFTSLRMYSAISRPLHNWFTEWPSIIGDCCSFTGVECNTNGLITHLMLTNLRLEGKIPSTVNYLSELVQLRLDCNSLSGSLPTNLATLSKLRCPSIQESSRNLISPEAPAAPAVYPTIGIPSIPTSSLEPLITPSRAPATSTMSLPLVSTQPSGMQSLWPMQPSPSPTLVANPIPSNSPTENPNLASIGTLSVILPRAATGGSQKRGIIAGSVTSVLFIGFVIGLFLKLRLRRRIAKGPGCSASFASSEGFDEISFEPGGLFSIEEENSTDIDERSVVTTAASCSSILKPGRFSTSLDSKEEEVKRGRRVHFDGEDNDDDSWTTEEEQAKQIQSTREEARVAAVATPSTIRDRDGWVSWIMNPVFDARTWCGTPEPISTFSINGEDLLDVPDSPSTQSSVNSDTPIFPQSSGTSSEVFLGWETSLQHEATPKHRWRPLLGIVRRYNDETMDCTVAYSEPAPEYFLEAGTARHVGIDDTAAGEPPTARPEPWALPSQPSSALASAVSEETYHVVEDLPRTPGYGNAAISNAGQNMVEI</sequence>
<dbReference type="Proteomes" id="UP000000759">
    <property type="component" value="Chromosome 17"/>
</dbReference>
<reference evidence="5 6" key="1">
    <citation type="journal article" date="2008" name="Nature">
        <title>The Phaeodactylum genome reveals the evolutionary history of diatom genomes.</title>
        <authorList>
            <person name="Bowler C."/>
            <person name="Allen A.E."/>
            <person name="Badger J.H."/>
            <person name="Grimwood J."/>
            <person name="Jabbari K."/>
            <person name="Kuo A."/>
            <person name="Maheswari U."/>
            <person name="Martens C."/>
            <person name="Maumus F."/>
            <person name="Otillar R.P."/>
            <person name="Rayko E."/>
            <person name="Salamov A."/>
            <person name="Vandepoele K."/>
            <person name="Beszteri B."/>
            <person name="Gruber A."/>
            <person name="Heijde M."/>
            <person name="Katinka M."/>
            <person name="Mock T."/>
            <person name="Valentin K."/>
            <person name="Verret F."/>
            <person name="Berges J.A."/>
            <person name="Brownlee C."/>
            <person name="Cadoret J.P."/>
            <person name="Chiovitti A."/>
            <person name="Choi C.J."/>
            <person name="Coesel S."/>
            <person name="De Martino A."/>
            <person name="Detter J.C."/>
            <person name="Durkin C."/>
            <person name="Falciatore A."/>
            <person name="Fournet J."/>
            <person name="Haruta M."/>
            <person name="Huysman M.J."/>
            <person name="Jenkins B.D."/>
            <person name="Jiroutova K."/>
            <person name="Jorgensen R.E."/>
            <person name="Joubert Y."/>
            <person name="Kaplan A."/>
            <person name="Kroger N."/>
            <person name="Kroth P.G."/>
            <person name="La Roche J."/>
            <person name="Lindquist E."/>
            <person name="Lommer M."/>
            <person name="Martin-Jezequel V."/>
            <person name="Lopez P.J."/>
            <person name="Lucas S."/>
            <person name="Mangogna M."/>
            <person name="McGinnis K."/>
            <person name="Medlin L.K."/>
            <person name="Montsant A."/>
            <person name="Oudot-Le Secq M.P."/>
            <person name="Napoli C."/>
            <person name="Obornik M."/>
            <person name="Parker M.S."/>
            <person name="Petit J.L."/>
            <person name="Porcel B.M."/>
            <person name="Poulsen N."/>
            <person name="Robison M."/>
            <person name="Rychlewski L."/>
            <person name="Rynearson T.A."/>
            <person name="Schmutz J."/>
            <person name="Shapiro H."/>
            <person name="Siaut M."/>
            <person name="Stanley M."/>
            <person name="Sussman M.R."/>
            <person name="Taylor A.R."/>
            <person name="Vardi A."/>
            <person name="von Dassow P."/>
            <person name="Vyverman W."/>
            <person name="Willis A."/>
            <person name="Wyrwicz L.S."/>
            <person name="Rokhsar D.S."/>
            <person name="Weissenbach J."/>
            <person name="Armbrust E.V."/>
            <person name="Green B.R."/>
            <person name="Van de Peer Y."/>
            <person name="Grigoriev I.V."/>
        </authorList>
    </citation>
    <scope>NUCLEOTIDE SEQUENCE [LARGE SCALE GENOMIC DNA]</scope>
    <source>
        <strain evidence="5 6">CCAP 1055/1</strain>
    </source>
</reference>
<feature type="transmembrane region" description="Helical" evidence="3">
    <location>
        <begin position="292"/>
        <end position="312"/>
    </location>
</feature>
<keyword evidence="3" id="KW-1133">Transmembrane helix</keyword>
<evidence type="ECO:0000256" key="1">
    <source>
        <dbReference type="ARBA" id="ARBA00022729"/>
    </source>
</evidence>
<keyword evidence="3" id="KW-0812">Transmembrane</keyword>
<dbReference type="KEGG" id="pti:PHATRDRAFT_48362"/>
<dbReference type="Gene3D" id="3.80.10.10">
    <property type="entry name" value="Ribonuclease Inhibitor"/>
    <property type="match status" value="1"/>
</dbReference>
<feature type="compositionally biased region" description="Polar residues" evidence="2">
    <location>
        <begin position="478"/>
        <end position="497"/>
    </location>
</feature>
<evidence type="ECO:0000256" key="2">
    <source>
        <dbReference type="SAM" id="MobiDB-lite"/>
    </source>
</evidence>
<evidence type="ECO:0000313" key="5">
    <source>
        <dbReference type="EMBL" id="EEC45659.1"/>
    </source>
</evidence>
<dbReference type="InParanoid" id="B7G6V7"/>
<dbReference type="EMBL" id="CM000619">
    <property type="protein sequence ID" value="EEC45659.1"/>
    <property type="molecule type" value="Genomic_DNA"/>
</dbReference>
<protein>
    <recommendedName>
        <fullName evidence="4">Leucine-rich repeat-containing N-terminal plant-type domain-containing protein</fullName>
    </recommendedName>
</protein>
<dbReference type="HOGENOM" id="CLU_448707_0_0_1"/>
<dbReference type="PaxDb" id="2850-Phatr48362"/>
<dbReference type="SUPFAM" id="SSF52058">
    <property type="entry name" value="L domain-like"/>
    <property type="match status" value="1"/>
</dbReference>
<proteinExistence type="predicted"/>
<reference evidence="6" key="2">
    <citation type="submission" date="2008-08" db="EMBL/GenBank/DDBJ databases">
        <authorList>
            <consortium name="Diatom Consortium"/>
            <person name="Grigoriev I."/>
            <person name="Grimwood J."/>
            <person name="Kuo A."/>
            <person name="Otillar R.P."/>
            <person name="Salamov A."/>
            <person name="Detter J.C."/>
            <person name="Lindquist E."/>
            <person name="Shapiro H."/>
            <person name="Lucas S."/>
            <person name="Glavina del Rio T."/>
            <person name="Pitluck S."/>
            <person name="Rokhsar D."/>
            <person name="Bowler C."/>
        </authorList>
    </citation>
    <scope>GENOME REANNOTATION</scope>
    <source>
        <strain evidence="6">CCAP 1055/1</strain>
    </source>
</reference>
<dbReference type="InterPro" id="IPR053211">
    <property type="entry name" value="DNA_repair-toleration"/>
</dbReference>
<dbReference type="RefSeq" id="XP_002182923.1">
    <property type="nucleotide sequence ID" value="XM_002182887.1"/>
</dbReference>
<dbReference type="Pfam" id="PF08263">
    <property type="entry name" value="LRRNT_2"/>
    <property type="match status" value="1"/>
</dbReference>